<keyword evidence="3 10" id="KW-0812">Transmembrane</keyword>
<dbReference type="InterPro" id="IPR002067">
    <property type="entry name" value="MCP"/>
</dbReference>
<dbReference type="EMBL" id="KN822058">
    <property type="protein sequence ID" value="KIM60822.1"/>
    <property type="molecule type" value="Genomic_DNA"/>
</dbReference>
<dbReference type="STRING" id="1036808.A0A0C3A7I5"/>
<dbReference type="GO" id="GO:0005743">
    <property type="term" value="C:mitochondrial inner membrane"/>
    <property type="evidence" value="ECO:0007669"/>
    <property type="project" value="UniProtKB-SubCell"/>
</dbReference>
<evidence type="ECO:0000256" key="10">
    <source>
        <dbReference type="HAMAP-Rule" id="MF_03064"/>
    </source>
</evidence>
<dbReference type="InterPro" id="IPR023395">
    <property type="entry name" value="MCP_dom_sf"/>
</dbReference>
<dbReference type="PROSITE" id="PS50920">
    <property type="entry name" value="SOLCAR"/>
    <property type="match status" value="3"/>
</dbReference>
<evidence type="ECO:0000256" key="11">
    <source>
        <dbReference type="PROSITE-ProRule" id="PRU00282"/>
    </source>
</evidence>
<keyword evidence="4 10" id="KW-0677">Repeat</keyword>
<evidence type="ECO:0000256" key="3">
    <source>
        <dbReference type="ARBA" id="ARBA00022692"/>
    </source>
</evidence>
<evidence type="ECO:0000256" key="2">
    <source>
        <dbReference type="ARBA" id="ARBA00022448"/>
    </source>
</evidence>
<dbReference type="HOGENOM" id="CLU_015166_0_3_1"/>
<evidence type="ECO:0000313" key="13">
    <source>
        <dbReference type="Proteomes" id="UP000053989"/>
    </source>
</evidence>
<dbReference type="Gene3D" id="1.50.40.10">
    <property type="entry name" value="Mitochondrial carrier domain"/>
    <property type="match status" value="1"/>
</dbReference>
<evidence type="ECO:0000256" key="8">
    <source>
        <dbReference type="ARBA" id="ARBA00023136"/>
    </source>
</evidence>
<dbReference type="Pfam" id="PF00153">
    <property type="entry name" value="Mito_carr"/>
    <property type="match status" value="3"/>
</dbReference>
<keyword evidence="2 10" id="KW-0813">Transport</keyword>
<evidence type="ECO:0000256" key="6">
    <source>
        <dbReference type="ARBA" id="ARBA00022989"/>
    </source>
</evidence>
<feature type="repeat" description="Solcar" evidence="11">
    <location>
        <begin position="122"/>
        <end position="202"/>
    </location>
</feature>
<keyword evidence="5 10" id="KW-0999">Mitochondrion inner membrane</keyword>
<keyword evidence="13" id="KW-1185">Reference proteome</keyword>
<evidence type="ECO:0000256" key="7">
    <source>
        <dbReference type="ARBA" id="ARBA00023128"/>
    </source>
</evidence>
<keyword evidence="6 10" id="KW-1133">Transmembrane helix</keyword>
<dbReference type="PRINTS" id="PR00926">
    <property type="entry name" value="MITOCARRIER"/>
</dbReference>
<dbReference type="FunCoup" id="A0A0C3A7I5">
    <property type="interactions" value="162"/>
</dbReference>
<reference evidence="13" key="2">
    <citation type="submission" date="2015-01" db="EMBL/GenBank/DDBJ databases">
        <title>Evolutionary Origins and Diversification of the Mycorrhizal Mutualists.</title>
        <authorList>
            <consortium name="DOE Joint Genome Institute"/>
            <consortium name="Mycorrhizal Genomics Consortium"/>
            <person name="Kohler A."/>
            <person name="Kuo A."/>
            <person name="Nagy L.G."/>
            <person name="Floudas D."/>
            <person name="Copeland A."/>
            <person name="Barry K.W."/>
            <person name="Cichocki N."/>
            <person name="Veneault-Fourrey C."/>
            <person name="LaButti K."/>
            <person name="Lindquist E.A."/>
            <person name="Lipzen A."/>
            <person name="Lundell T."/>
            <person name="Morin E."/>
            <person name="Murat C."/>
            <person name="Riley R."/>
            <person name="Ohm R."/>
            <person name="Sun H."/>
            <person name="Tunlid A."/>
            <person name="Henrissat B."/>
            <person name="Grigoriev I.V."/>
            <person name="Hibbett D.S."/>
            <person name="Martin F."/>
        </authorList>
    </citation>
    <scope>NUCLEOTIDE SEQUENCE [LARGE SCALE GENOMIC DNA]</scope>
    <source>
        <strain evidence="13">Foug A</strain>
    </source>
</reference>
<dbReference type="InParanoid" id="A0A0C3A7I5"/>
<gene>
    <name evidence="12" type="ORF">SCLCIDRAFT_1216536</name>
</gene>
<feature type="repeat" description="Solcar" evidence="11">
    <location>
        <begin position="4"/>
        <end position="93"/>
    </location>
</feature>
<dbReference type="GO" id="GO:0015187">
    <property type="term" value="F:glycine transmembrane transporter activity"/>
    <property type="evidence" value="ECO:0007669"/>
    <property type="project" value="UniProtKB-UniRule"/>
</dbReference>
<comment type="subcellular location">
    <subcellularLocation>
        <location evidence="10">Mitochondrion inner membrane</location>
        <topology evidence="10">Multi-pass membrane protein</topology>
    </subcellularLocation>
    <subcellularLocation>
        <location evidence="1">Mitochondrion membrane</location>
        <topology evidence="1">Multi-pass membrane protein</topology>
    </subcellularLocation>
</comment>
<evidence type="ECO:0000256" key="4">
    <source>
        <dbReference type="ARBA" id="ARBA00022737"/>
    </source>
</evidence>
<name>A0A0C3A7I5_9AGAM</name>
<evidence type="ECO:0000313" key="12">
    <source>
        <dbReference type="EMBL" id="KIM60822.1"/>
    </source>
</evidence>
<comment type="function">
    <text evidence="10">Mitochondrial glycine transporter that imports glycine into the mitochondrial matrix. Plays an important role in providing glycine for the first enzymatic step in heme biosynthesis, the condensation of glycine with succinyl-CoA to produce 5-aminolevulinate (ALA) in the miochondrial matrix.</text>
</comment>
<evidence type="ECO:0000256" key="5">
    <source>
        <dbReference type="ARBA" id="ARBA00022792"/>
    </source>
</evidence>
<reference evidence="12 13" key="1">
    <citation type="submission" date="2014-04" db="EMBL/GenBank/DDBJ databases">
        <authorList>
            <consortium name="DOE Joint Genome Institute"/>
            <person name="Kuo A."/>
            <person name="Kohler A."/>
            <person name="Nagy L.G."/>
            <person name="Floudas D."/>
            <person name="Copeland A."/>
            <person name="Barry K.W."/>
            <person name="Cichocki N."/>
            <person name="Veneault-Fourrey C."/>
            <person name="LaButti K."/>
            <person name="Lindquist E.A."/>
            <person name="Lipzen A."/>
            <person name="Lundell T."/>
            <person name="Morin E."/>
            <person name="Murat C."/>
            <person name="Sun H."/>
            <person name="Tunlid A."/>
            <person name="Henrissat B."/>
            <person name="Grigoriev I.V."/>
            <person name="Hibbett D.S."/>
            <person name="Martin F."/>
            <person name="Nordberg H.P."/>
            <person name="Cantor M.N."/>
            <person name="Hua S.X."/>
        </authorList>
    </citation>
    <scope>NUCLEOTIDE SEQUENCE [LARGE SCALE GENOMIC DNA]</scope>
    <source>
        <strain evidence="12 13">Foug A</strain>
    </source>
</reference>
<dbReference type="InterPro" id="IPR030847">
    <property type="entry name" value="Hem25/SLC25A38"/>
</dbReference>
<accession>A0A0C3A7I5</accession>
<dbReference type="Proteomes" id="UP000053989">
    <property type="component" value="Unassembled WGS sequence"/>
</dbReference>
<organism evidence="12 13">
    <name type="scientific">Scleroderma citrinum Foug A</name>
    <dbReference type="NCBI Taxonomy" id="1036808"/>
    <lineage>
        <taxon>Eukaryota</taxon>
        <taxon>Fungi</taxon>
        <taxon>Dikarya</taxon>
        <taxon>Basidiomycota</taxon>
        <taxon>Agaricomycotina</taxon>
        <taxon>Agaricomycetes</taxon>
        <taxon>Agaricomycetidae</taxon>
        <taxon>Boletales</taxon>
        <taxon>Sclerodermatineae</taxon>
        <taxon>Sclerodermataceae</taxon>
        <taxon>Scleroderma</taxon>
    </lineage>
</organism>
<dbReference type="SUPFAM" id="SSF103506">
    <property type="entry name" value="Mitochondrial carrier"/>
    <property type="match status" value="1"/>
</dbReference>
<feature type="repeat" description="Solcar" evidence="11">
    <location>
        <begin position="211"/>
        <end position="296"/>
    </location>
</feature>
<dbReference type="GO" id="GO:1904983">
    <property type="term" value="P:glycine import into mitochondrion"/>
    <property type="evidence" value="ECO:0007669"/>
    <property type="project" value="UniProtKB-UniRule"/>
</dbReference>
<proteinExistence type="inferred from homology"/>
<dbReference type="PANTHER" id="PTHR46181:SF3">
    <property type="entry name" value="MITOCHONDRIAL GLYCINE TRANSPORTER"/>
    <property type="match status" value="1"/>
</dbReference>
<protein>
    <recommendedName>
        <fullName evidence="10">Mitochondrial glycine transporter</fullName>
    </recommendedName>
    <alternativeName>
        <fullName evidence="10">Solute carrier family 25 member 38 homolog</fullName>
    </alternativeName>
</protein>
<comment type="catalytic activity">
    <reaction evidence="9 10">
        <text>glycine(in) = glycine(out)</text>
        <dbReference type="Rhea" id="RHEA:70715"/>
        <dbReference type="ChEBI" id="CHEBI:57305"/>
    </reaction>
</comment>
<sequence length="305" mass="33026">MKNAAIGQHLFSGALSGFAGAVLLQPLDLLKTRIQQGDGTPGSRNATVIWNTTRDIVRQDGVKGLWRGTTATLMRNVPGVALYMTSLTHLRAIMAKSPYFAVQDVRESKDGIKTVLPKLSTQGNLIAGASARVAIGLLLNPFSLVKARFESELYSYKSLTGSLMSVVRMGPSELMRGFVASSLRDAPYAGLFVVVYEGLKREATFLAPNVYATTIHSVSAASAGAIATMATHPFDVIKTKMQVRSEERFRGFISTAQRIWQQRGVVGFFDGASLRMSRKILSSVIGWAVFEGVLLLIHKSNQEGG</sequence>
<dbReference type="HAMAP" id="MF_03064">
    <property type="entry name" value="SLC25A38"/>
    <property type="match status" value="1"/>
</dbReference>
<dbReference type="AlphaFoldDB" id="A0A0C3A7I5"/>
<keyword evidence="7 10" id="KW-0496">Mitochondrion</keyword>
<dbReference type="InterPro" id="IPR018108">
    <property type="entry name" value="MCP_transmembrane"/>
</dbReference>
<dbReference type="OrthoDB" id="1924968at2759"/>
<comment type="similarity">
    <text evidence="10">Belongs to the mitochondrial carrier (TC 2.A.29) family. SLC25A38 subfamily.</text>
</comment>
<evidence type="ECO:0000256" key="1">
    <source>
        <dbReference type="ARBA" id="ARBA00004225"/>
    </source>
</evidence>
<keyword evidence="8 10" id="KW-0472">Membrane</keyword>
<evidence type="ECO:0000256" key="9">
    <source>
        <dbReference type="ARBA" id="ARBA00034060"/>
    </source>
</evidence>
<dbReference type="PANTHER" id="PTHR46181">
    <property type="entry name" value="MITOCHONDRIAL GLYCINE TRANSPORTER"/>
    <property type="match status" value="1"/>
</dbReference>